<dbReference type="EMBL" id="QEAO01000008">
    <property type="protein sequence ID" value="TPX35545.1"/>
    <property type="molecule type" value="Genomic_DNA"/>
</dbReference>
<evidence type="ECO:0000256" key="1">
    <source>
        <dbReference type="SAM" id="MobiDB-lite"/>
    </source>
</evidence>
<feature type="compositionally biased region" description="Polar residues" evidence="1">
    <location>
        <begin position="494"/>
        <end position="505"/>
    </location>
</feature>
<accession>A0A507CDA6</accession>
<proteinExistence type="predicted"/>
<feature type="region of interest" description="Disordered" evidence="1">
    <location>
        <begin position="463"/>
        <end position="530"/>
    </location>
</feature>
<protein>
    <submittedName>
        <fullName evidence="2">Uncharacterized protein</fullName>
    </submittedName>
</protein>
<feature type="compositionally biased region" description="Basic and acidic residues" evidence="1">
    <location>
        <begin position="695"/>
        <end position="710"/>
    </location>
</feature>
<feature type="compositionally biased region" description="Polar residues" evidence="1">
    <location>
        <begin position="470"/>
        <end position="487"/>
    </location>
</feature>
<name>A0A507CDA6_9FUNG</name>
<dbReference type="RefSeq" id="XP_031026018.1">
    <property type="nucleotide sequence ID" value="XM_031167993.1"/>
</dbReference>
<feature type="compositionally biased region" description="Acidic residues" evidence="1">
    <location>
        <begin position="794"/>
        <end position="811"/>
    </location>
</feature>
<feature type="region of interest" description="Disordered" evidence="1">
    <location>
        <begin position="110"/>
        <end position="129"/>
    </location>
</feature>
<dbReference type="OrthoDB" id="5600312at2759"/>
<feature type="compositionally biased region" description="Polar residues" evidence="1">
    <location>
        <begin position="72"/>
        <end position="97"/>
    </location>
</feature>
<feature type="region of interest" description="Disordered" evidence="1">
    <location>
        <begin position="218"/>
        <end position="254"/>
    </location>
</feature>
<feature type="region of interest" description="Disordered" evidence="1">
    <location>
        <begin position="606"/>
        <end position="811"/>
    </location>
</feature>
<dbReference type="Proteomes" id="UP000319731">
    <property type="component" value="Unassembled WGS sequence"/>
</dbReference>
<gene>
    <name evidence="2" type="ORF">SmJEL517_g02065</name>
</gene>
<feature type="compositionally biased region" description="Basic and acidic residues" evidence="1">
    <location>
        <begin position="11"/>
        <end position="31"/>
    </location>
</feature>
<keyword evidence="3" id="KW-1185">Reference proteome</keyword>
<evidence type="ECO:0000313" key="2">
    <source>
        <dbReference type="EMBL" id="TPX35545.1"/>
    </source>
</evidence>
<organism evidence="2 3">
    <name type="scientific">Synchytrium microbalum</name>
    <dbReference type="NCBI Taxonomy" id="1806994"/>
    <lineage>
        <taxon>Eukaryota</taxon>
        <taxon>Fungi</taxon>
        <taxon>Fungi incertae sedis</taxon>
        <taxon>Chytridiomycota</taxon>
        <taxon>Chytridiomycota incertae sedis</taxon>
        <taxon>Chytridiomycetes</taxon>
        <taxon>Synchytriales</taxon>
        <taxon>Synchytriaceae</taxon>
        <taxon>Synchytrium</taxon>
    </lineage>
</organism>
<reference evidence="2 3" key="1">
    <citation type="journal article" date="2019" name="Sci. Rep.">
        <title>Comparative genomics of chytrid fungi reveal insights into the obligate biotrophic and pathogenic lifestyle of Synchytrium endobioticum.</title>
        <authorList>
            <person name="van de Vossenberg B.T.L.H."/>
            <person name="Warris S."/>
            <person name="Nguyen H.D.T."/>
            <person name="van Gent-Pelzer M.P.E."/>
            <person name="Joly D.L."/>
            <person name="van de Geest H.C."/>
            <person name="Bonants P.J.M."/>
            <person name="Smith D.S."/>
            <person name="Levesque C.A."/>
            <person name="van der Lee T.A.J."/>
        </authorList>
    </citation>
    <scope>NUCLEOTIDE SEQUENCE [LARGE SCALE GENOMIC DNA]</scope>
    <source>
        <strain evidence="2 3">JEL517</strain>
    </source>
</reference>
<feature type="compositionally biased region" description="Basic and acidic residues" evidence="1">
    <location>
        <begin position="42"/>
        <end position="60"/>
    </location>
</feature>
<feature type="compositionally biased region" description="Basic and acidic residues" evidence="1">
    <location>
        <begin position="842"/>
        <end position="852"/>
    </location>
</feature>
<feature type="compositionally biased region" description="Low complexity" evidence="1">
    <location>
        <begin position="853"/>
        <end position="863"/>
    </location>
</feature>
<evidence type="ECO:0000313" key="3">
    <source>
        <dbReference type="Proteomes" id="UP000319731"/>
    </source>
</evidence>
<feature type="region of interest" description="Disordered" evidence="1">
    <location>
        <begin position="1"/>
        <end position="97"/>
    </location>
</feature>
<comment type="caution">
    <text evidence="2">The sequence shown here is derived from an EMBL/GenBank/DDBJ whole genome shotgun (WGS) entry which is preliminary data.</text>
</comment>
<dbReference type="Gene3D" id="1.25.40.430">
    <property type="match status" value="1"/>
</dbReference>
<feature type="region of interest" description="Disordered" evidence="1">
    <location>
        <begin position="842"/>
        <end position="875"/>
    </location>
</feature>
<dbReference type="GeneID" id="42003290"/>
<dbReference type="AlphaFoldDB" id="A0A507CDA6"/>
<feature type="compositionally biased region" description="Acidic residues" evidence="1">
    <location>
        <begin position="625"/>
        <end position="646"/>
    </location>
</feature>
<sequence length="875" mass="95646">MDGEAQQLRKLQLEEFRRKKRKDEEQSKQLEAETYGPPFIVERPKDTPKAIHIIFEKDLDQEAPPPTREARQSMSSTRRPASLANTQRSKSLAPSDAATTIKSFNERTSAALSASSAKPSTVPKPKPQLQSQVIYAPSAKAEQHQYMNAESIAANLPTKGLIGAAMRNAMMQSNGRAVGGMVGVASEPPAMMGTPERPPIMVTPERSVMMQQQQRVMSSPARVLSSPARSLGSPLRVAGSDKRGGVFSSGTERLPMTPSRRAFAKTFIGSPAIRTPKQQAIVPSPVAPPNMSSLDDHVEKRMDVEKKLADEAQFLAAQIRDSPWVFYINQPLLLRVVDPVGDVIKEEMVSFPPLDLLSMKDAQGVAEAGNHDLARAIYRIVATVCSVPSVYYSQTGHVYIKDSTALKAGLWLRWAKMEEDFGDHAEALKVYEEAEAVGAEPVDLIKTEFKRFLSRLYEDVTGSNRESRLPTVSSTASSPLVAPTSSMLLDHETPTPTFNRTSNNRCVAPSPTDSDTTPPPSSRYLTSHMNDEDDDVAIILTPAQGKGRVTPHPGRRSNVVKEIVGMLGGLKLASMNDSLQESKSPRTPGGRRMSLVEFELGLRVANPVEQVDKDDGAAENGGSSEIDDNMVEDNMIDDRRDDDDDKVDNFMMESNIMEDVTANEDGDAEDEDDDAMADSPTPLQKLRPKSTGKGKVVDKPPHEIVIKESAIKIASPPAPPTGKKASAMRREKRQTVRFESPAQKGQQSASAPDTPGATVTVLTPVRSKRKDRESLGLPPHVITPVRRSIRNMEADEDSPIIDEDGENEDPNAEIKNLLEQHGFAFVPNKAIDLSIVKNERFPAHKAPKKEESSAASTPTTTLHSSRRKSTASGHY</sequence>
<feature type="compositionally biased region" description="Acidic residues" evidence="1">
    <location>
        <begin position="661"/>
        <end position="676"/>
    </location>
</feature>